<dbReference type="PROSITE" id="PS50157">
    <property type="entry name" value="ZINC_FINGER_C2H2_2"/>
    <property type="match status" value="1"/>
</dbReference>
<organism evidence="5 6">
    <name type="scientific">Dendryphion nanum</name>
    <dbReference type="NCBI Taxonomy" id="256645"/>
    <lineage>
        <taxon>Eukaryota</taxon>
        <taxon>Fungi</taxon>
        <taxon>Dikarya</taxon>
        <taxon>Ascomycota</taxon>
        <taxon>Pezizomycotina</taxon>
        <taxon>Dothideomycetes</taxon>
        <taxon>Pleosporomycetidae</taxon>
        <taxon>Pleosporales</taxon>
        <taxon>Torulaceae</taxon>
        <taxon>Dendryphion</taxon>
    </lineage>
</organism>
<keyword evidence="2" id="KW-0175">Coiled coil</keyword>
<evidence type="ECO:0000256" key="1">
    <source>
        <dbReference type="PROSITE-ProRule" id="PRU00042"/>
    </source>
</evidence>
<feature type="compositionally biased region" description="Basic and acidic residues" evidence="3">
    <location>
        <begin position="60"/>
        <end position="71"/>
    </location>
</feature>
<reference evidence="5" key="1">
    <citation type="journal article" date="2021" name="Nat. Commun.">
        <title>Genetic determinants of endophytism in the Arabidopsis root mycobiome.</title>
        <authorList>
            <person name="Mesny F."/>
            <person name="Miyauchi S."/>
            <person name="Thiergart T."/>
            <person name="Pickel B."/>
            <person name="Atanasova L."/>
            <person name="Karlsson M."/>
            <person name="Huettel B."/>
            <person name="Barry K.W."/>
            <person name="Haridas S."/>
            <person name="Chen C."/>
            <person name="Bauer D."/>
            <person name="Andreopoulos W."/>
            <person name="Pangilinan J."/>
            <person name="LaButti K."/>
            <person name="Riley R."/>
            <person name="Lipzen A."/>
            <person name="Clum A."/>
            <person name="Drula E."/>
            <person name="Henrissat B."/>
            <person name="Kohler A."/>
            <person name="Grigoriev I.V."/>
            <person name="Martin F.M."/>
            <person name="Hacquard S."/>
        </authorList>
    </citation>
    <scope>NUCLEOTIDE SEQUENCE</scope>
    <source>
        <strain evidence="5">MPI-CAGE-CH-0243</strain>
    </source>
</reference>
<dbReference type="Proteomes" id="UP000700596">
    <property type="component" value="Unassembled WGS sequence"/>
</dbReference>
<dbReference type="OrthoDB" id="4822at2759"/>
<keyword evidence="1" id="KW-0479">Metal-binding</keyword>
<dbReference type="PANTHER" id="PTHR47251">
    <property type="entry name" value="FINGER DOMAIN PROTEIN, PUTATIVE (AFU_ORTHOLOGUE AFUA_3G04180)-RELATED"/>
    <property type="match status" value="1"/>
</dbReference>
<keyword evidence="1" id="KW-0862">Zinc</keyword>
<comment type="caution">
    <text evidence="5">The sequence shown here is derived from an EMBL/GenBank/DDBJ whole genome shotgun (WGS) entry which is preliminary data.</text>
</comment>
<dbReference type="EMBL" id="JAGMWT010000001">
    <property type="protein sequence ID" value="KAH7139477.1"/>
    <property type="molecule type" value="Genomic_DNA"/>
</dbReference>
<feature type="coiled-coil region" evidence="2">
    <location>
        <begin position="118"/>
        <end position="152"/>
    </location>
</feature>
<dbReference type="InterPro" id="IPR036236">
    <property type="entry name" value="Znf_C2H2_sf"/>
</dbReference>
<feature type="domain" description="C2H2-type" evidence="4">
    <location>
        <begin position="16"/>
        <end position="45"/>
    </location>
</feature>
<dbReference type="PANTHER" id="PTHR47251:SF1">
    <property type="entry name" value="FINGER DOMAIN PROTEIN, PUTATIVE (AFU_ORTHOLOGUE AFUA_3G04180)-RELATED"/>
    <property type="match status" value="1"/>
</dbReference>
<dbReference type="PROSITE" id="PS00028">
    <property type="entry name" value="ZINC_FINGER_C2H2_1"/>
    <property type="match status" value="1"/>
</dbReference>
<feature type="region of interest" description="Disordered" evidence="3">
    <location>
        <begin position="51"/>
        <end position="111"/>
    </location>
</feature>
<keyword evidence="1" id="KW-0863">Zinc-finger</keyword>
<evidence type="ECO:0000313" key="5">
    <source>
        <dbReference type="EMBL" id="KAH7139477.1"/>
    </source>
</evidence>
<evidence type="ECO:0000256" key="2">
    <source>
        <dbReference type="SAM" id="Coils"/>
    </source>
</evidence>
<dbReference type="AlphaFoldDB" id="A0A9P9EL82"/>
<proteinExistence type="predicted"/>
<evidence type="ECO:0000256" key="3">
    <source>
        <dbReference type="SAM" id="MobiDB-lite"/>
    </source>
</evidence>
<dbReference type="GO" id="GO:0008270">
    <property type="term" value="F:zinc ion binding"/>
    <property type="evidence" value="ECO:0007669"/>
    <property type="project" value="UniProtKB-KW"/>
</dbReference>
<dbReference type="InterPro" id="IPR013087">
    <property type="entry name" value="Znf_C2H2_type"/>
</dbReference>
<sequence length="199" mass="22501">MPPKKNVAPTDAIRRFWCDICSKGYPRQPDYENHLRSYDHNHRQRMADMKKLTAQNEADAVQKRRAGDDMRALPVDGSSKKPSLGPRFTKVGGDKGGARFKKVGTTTKTGEEDATVPIEKKTVSVAELLRQKEELDRQIAAAQAEEEQKSVQVVHEEEEIDWVEVPFVARIRAGGDPWDGVEPELRDEFQELVTQYGLV</sequence>
<dbReference type="SUPFAM" id="SSF57667">
    <property type="entry name" value="beta-beta-alpha zinc fingers"/>
    <property type="match status" value="1"/>
</dbReference>
<name>A0A9P9EL82_9PLEO</name>
<protein>
    <recommendedName>
        <fullName evidence="4">C2H2-type domain-containing protein</fullName>
    </recommendedName>
</protein>
<accession>A0A9P9EL82</accession>
<gene>
    <name evidence="5" type="ORF">B0J11DRAFT_516889</name>
</gene>
<keyword evidence="6" id="KW-1185">Reference proteome</keyword>
<evidence type="ECO:0000259" key="4">
    <source>
        <dbReference type="PROSITE" id="PS50157"/>
    </source>
</evidence>
<evidence type="ECO:0000313" key="6">
    <source>
        <dbReference type="Proteomes" id="UP000700596"/>
    </source>
</evidence>